<dbReference type="AlphaFoldDB" id="A0A0W0VKT9"/>
<dbReference type="InterPro" id="IPR002634">
    <property type="entry name" value="BolA"/>
</dbReference>
<dbReference type="PANTHER" id="PTHR46229:SF4">
    <property type="entry name" value="ACID STRESS PROTEIN IBAG"/>
    <property type="match status" value="1"/>
</dbReference>
<evidence type="ECO:0000256" key="2">
    <source>
        <dbReference type="RuleBase" id="RU003860"/>
    </source>
</evidence>
<dbReference type="Proteomes" id="UP000054997">
    <property type="component" value="Unassembled WGS sequence"/>
</dbReference>
<dbReference type="InterPro" id="IPR036065">
    <property type="entry name" value="BolA-like_sf"/>
</dbReference>
<comment type="similarity">
    <text evidence="1 2">Belongs to the BolA/IbaG family.</text>
</comment>
<dbReference type="InterPro" id="IPR050961">
    <property type="entry name" value="BolA/IbaG_stress_morph_reg"/>
</dbReference>
<sequence>MISNEELENFLKEIKEVDFAQVQGDGYHYHLTIVSDAFRNQSKVARQQWVYSRLKHYITSGRLHALSMQTWTREEWEKQHG</sequence>
<dbReference type="PATRIC" id="fig|45068.5.peg.1736"/>
<dbReference type="STRING" id="45068.Llon_1600"/>
<dbReference type="OrthoDB" id="9801469at2"/>
<evidence type="ECO:0000313" key="4">
    <source>
        <dbReference type="Proteomes" id="UP000054997"/>
    </source>
</evidence>
<protein>
    <submittedName>
        <fullName evidence="3">BolA like protein</fullName>
    </submittedName>
</protein>
<dbReference type="PANTHER" id="PTHR46229">
    <property type="entry name" value="BOLA TRANSCRIPTION REGULATOR"/>
    <property type="match status" value="1"/>
</dbReference>
<accession>A0A0W0VKT9</accession>
<reference evidence="3 4" key="1">
    <citation type="submission" date="2015-11" db="EMBL/GenBank/DDBJ databases">
        <title>Genomic analysis of 38 Legionella species identifies large and diverse effector repertoires.</title>
        <authorList>
            <person name="Burstein D."/>
            <person name="Amaro F."/>
            <person name="Zusman T."/>
            <person name="Lifshitz Z."/>
            <person name="Cohen O."/>
            <person name="Gilbert J.A."/>
            <person name="Pupko T."/>
            <person name="Shuman H.A."/>
            <person name="Segal G."/>
        </authorList>
    </citation>
    <scope>NUCLEOTIDE SEQUENCE [LARGE SCALE GENOMIC DNA]</scope>
    <source>
        <strain evidence="3 4">ATCC 49505</strain>
    </source>
</reference>
<evidence type="ECO:0000313" key="3">
    <source>
        <dbReference type="EMBL" id="KTD20714.1"/>
    </source>
</evidence>
<dbReference type="SUPFAM" id="SSF82657">
    <property type="entry name" value="BolA-like"/>
    <property type="match status" value="1"/>
</dbReference>
<evidence type="ECO:0000256" key="1">
    <source>
        <dbReference type="ARBA" id="ARBA00005578"/>
    </source>
</evidence>
<dbReference type="Gene3D" id="3.30.300.90">
    <property type="entry name" value="BolA-like"/>
    <property type="match status" value="1"/>
</dbReference>
<dbReference type="EMBL" id="LNYK01000019">
    <property type="protein sequence ID" value="KTD20714.1"/>
    <property type="molecule type" value="Genomic_DNA"/>
</dbReference>
<dbReference type="RefSeq" id="WP_058529591.1">
    <property type="nucleotide sequence ID" value="NZ_CAAAHZ010000004.1"/>
</dbReference>
<name>A0A0W0VKT9_9GAMM</name>
<proteinExistence type="inferred from homology"/>
<comment type="caution">
    <text evidence="3">The sequence shown here is derived from an EMBL/GenBank/DDBJ whole genome shotgun (WGS) entry which is preliminary data.</text>
</comment>
<keyword evidence="4" id="KW-1185">Reference proteome</keyword>
<gene>
    <name evidence="3" type="ORF">Llon_1600</name>
</gene>
<dbReference type="Pfam" id="PF01722">
    <property type="entry name" value="BolA"/>
    <property type="match status" value="1"/>
</dbReference>
<organism evidence="3 4">
    <name type="scientific">Legionella londiniensis</name>
    <dbReference type="NCBI Taxonomy" id="45068"/>
    <lineage>
        <taxon>Bacteria</taxon>
        <taxon>Pseudomonadati</taxon>
        <taxon>Pseudomonadota</taxon>
        <taxon>Gammaproteobacteria</taxon>
        <taxon>Legionellales</taxon>
        <taxon>Legionellaceae</taxon>
        <taxon>Legionella</taxon>
    </lineage>
</organism>